<feature type="domain" description="Centrosomal protein CEP104 N-terminal" evidence="2">
    <location>
        <begin position="32"/>
        <end position="152"/>
    </location>
</feature>
<dbReference type="OrthoDB" id="66599at2759"/>
<dbReference type="InterPro" id="IPR052607">
    <property type="entry name" value="CEP104-like"/>
</dbReference>
<dbReference type="PANTHER" id="PTHR13371">
    <property type="entry name" value="GLYCINE-, GLUTAMATE-, THIENYLCYCLOHEXYLPIPERIDINE-BINDING PROTEIN"/>
    <property type="match status" value="1"/>
</dbReference>
<organism evidence="4 5">
    <name type="scientific">Heligmosomoides polygyrus</name>
    <name type="common">Parasitic roundworm</name>
    <dbReference type="NCBI Taxonomy" id="6339"/>
    <lineage>
        <taxon>Eukaryota</taxon>
        <taxon>Metazoa</taxon>
        <taxon>Ecdysozoa</taxon>
        <taxon>Nematoda</taxon>
        <taxon>Chromadorea</taxon>
        <taxon>Rhabditida</taxon>
        <taxon>Rhabditina</taxon>
        <taxon>Rhabditomorpha</taxon>
        <taxon>Strongyloidea</taxon>
        <taxon>Heligmosomidae</taxon>
        <taxon>Heligmosomoides</taxon>
    </lineage>
</organism>
<accession>A0A3P8BSE5</accession>
<dbReference type="EMBL" id="UZAH01030105">
    <property type="protein sequence ID" value="VDP09295.1"/>
    <property type="molecule type" value="Genomic_DNA"/>
</dbReference>
<reference evidence="5" key="2">
    <citation type="submission" date="2019-09" db="UniProtKB">
        <authorList>
            <consortium name="WormBaseParasite"/>
        </authorList>
    </citation>
    <scope>IDENTIFICATION</scope>
</reference>
<protein>
    <submittedName>
        <fullName evidence="5">4Fe-4S ferredoxin-type domain-containing protein</fullName>
    </submittedName>
</protein>
<dbReference type="Proteomes" id="UP000050761">
    <property type="component" value="Unassembled WGS sequence"/>
</dbReference>
<evidence type="ECO:0000259" key="2">
    <source>
        <dbReference type="Pfam" id="PF21038"/>
    </source>
</evidence>
<name>A0A183G752_HELPZ</name>
<proteinExistence type="predicted"/>
<gene>
    <name evidence="3" type="ORF">HPBE_LOCUS17583</name>
</gene>
<evidence type="ECO:0000256" key="1">
    <source>
        <dbReference type="SAM" id="MobiDB-lite"/>
    </source>
</evidence>
<feature type="region of interest" description="Disordered" evidence="1">
    <location>
        <begin position="167"/>
        <end position="195"/>
    </location>
</feature>
<dbReference type="InterPro" id="IPR048739">
    <property type="entry name" value="CEP104_N"/>
</dbReference>
<sequence length="262" mass="28897">MSKQKGRGLEEISWKCLVLGARPPQEFDGGRWISPARSEYPIDIVLGLEKICNIYKVVIQVNEEFIPSKIELALGLADNKLETNYKNARKAEFSDPVHMEFSAEQRIAGRMEAKNAFMDSAGQYLWILVYGPHDGTDNPHRKVGIDSITILGYALKDDEIADLIPKGNKSIEKPSTPSRANTGSAHAKRQPVTRYSYNGDGMQTGNGMLAGDPLTTVRLVKKILGDKMEKAKEVRCLQCSTACKAACLKGIIGRLSGDAYHK</sequence>
<dbReference type="WBParaSite" id="HPBE_0001758401-mRNA-1">
    <property type="protein sequence ID" value="HPBE_0001758401-mRNA-1"/>
    <property type="gene ID" value="HPBE_0001758401"/>
</dbReference>
<reference evidence="3 4" key="1">
    <citation type="submission" date="2018-11" db="EMBL/GenBank/DDBJ databases">
        <authorList>
            <consortium name="Pathogen Informatics"/>
        </authorList>
    </citation>
    <scope>NUCLEOTIDE SEQUENCE [LARGE SCALE GENOMIC DNA]</scope>
</reference>
<evidence type="ECO:0000313" key="3">
    <source>
        <dbReference type="EMBL" id="VDP09295.1"/>
    </source>
</evidence>
<dbReference type="PANTHER" id="PTHR13371:SF0">
    <property type="entry name" value="CENTROSOMAL PROTEIN OF 104 KDA"/>
    <property type="match status" value="1"/>
</dbReference>
<dbReference type="AlphaFoldDB" id="A0A183G752"/>
<dbReference type="GO" id="GO:0005929">
    <property type="term" value="C:cilium"/>
    <property type="evidence" value="ECO:0007669"/>
    <property type="project" value="TreeGrafter"/>
</dbReference>
<keyword evidence="4" id="KW-1185">Reference proteome</keyword>
<accession>A0A183G752</accession>
<dbReference type="Pfam" id="PF21038">
    <property type="entry name" value="CEP104_N"/>
    <property type="match status" value="1"/>
</dbReference>
<evidence type="ECO:0000313" key="4">
    <source>
        <dbReference type="Proteomes" id="UP000050761"/>
    </source>
</evidence>
<evidence type="ECO:0000313" key="5">
    <source>
        <dbReference type="WBParaSite" id="HPBE_0001758401-mRNA-1"/>
    </source>
</evidence>
<feature type="compositionally biased region" description="Polar residues" evidence="1">
    <location>
        <begin position="173"/>
        <end position="184"/>
    </location>
</feature>